<reference evidence="3 4" key="1">
    <citation type="submission" date="2019-11" db="EMBL/GenBank/DDBJ databases">
        <title>Whole genome sequence of Haloferax sp. MBLA0076.</title>
        <authorList>
            <person name="Seo M.-J."/>
            <person name="Cho E.-S."/>
        </authorList>
    </citation>
    <scope>NUCLEOTIDE SEQUENCE [LARGE SCALE GENOMIC DNA]</scope>
    <source>
        <strain evidence="3 4">MBLA0076</strain>
    </source>
</reference>
<dbReference type="Pfam" id="PF24038">
    <property type="entry name" value="DUF7347"/>
    <property type="match status" value="1"/>
</dbReference>
<dbReference type="InterPro" id="IPR055775">
    <property type="entry name" value="DUF7351"/>
</dbReference>
<sequence length="277" mass="31052">MTRDDAESAFALLASDIRLRILETLVDVPQQEPLSFTELYDAVDAANTSQFSYHLKELTEQYVQHQETGYVVTDAGRRIVQSIKADEYTLQPKFDPVAIETHCPYCGATAAEATYDGRLATIDCLSCANTVLRYELRPGHVAKRSSLRALEAADRQMRGELCSAVDGVCQRCGGSMKLEFITGKEVDPATVLVVCECQHCMTTLSVPIEVALLHHPEVIAKFWDDNLNVTTTPTWELLSEISDWDVELDASDGIMVEFSGNKHLRFELEREEETQLW</sequence>
<feature type="domain" description="DUF7351" evidence="2">
    <location>
        <begin position="101"/>
        <end position="258"/>
    </location>
</feature>
<dbReference type="AlphaFoldDB" id="A0A6A8GNH3"/>
<dbReference type="InterPro" id="IPR011991">
    <property type="entry name" value="ArsR-like_HTH"/>
</dbReference>
<dbReference type="Proteomes" id="UP000439022">
    <property type="component" value="Unassembled WGS sequence"/>
</dbReference>
<evidence type="ECO:0000313" key="3">
    <source>
        <dbReference type="EMBL" id="MRX23440.1"/>
    </source>
</evidence>
<feature type="domain" description="DUF7347" evidence="1">
    <location>
        <begin position="7"/>
        <end position="83"/>
    </location>
</feature>
<evidence type="ECO:0000259" key="1">
    <source>
        <dbReference type="Pfam" id="PF24038"/>
    </source>
</evidence>
<evidence type="ECO:0000259" key="2">
    <source>
        <dbReference type="Pfam" id="PF24042"/>
    </source>
</evidence>
<name>A0A6A8GNH3_9EURY</name>
<keyword evidence="4" id="KW-1185">Reference proteome</keyword>
<comment type="caution">
    <text evidence="3">The sequence shown here is derived from an EMBL/GenBank/DDBJ whole genome shotgun (WGS) entry which is preliminary data.</text>
</comment>
<dbReference type="RefSeq" id="WP_151164289.1">
    <property type="nucleotide sequence ID" value="NZ_WKJO01000002.1"/>
</dbReference>
<gene>
    <name evidence="3" type="ORF">GJR96_15920</name>
</gene>
<dbReference type="EMBL" id="WKJO01000002">
    <property type="protein sequence ID" value="MRX23440.1"/>
    <property type="molecule type" value="Genomic_DNA"/>
</dbReference>
<protein>
    <submittedName>
        <fullName evidence="3">Helix-turn-helix domain-containing protein</fullName>
    </submittedName>
</protein>
<dbReference type="SUPFAM" id="SSF46785">
    <property type="entry name" value="Winged helix' DNA-binding domain"/>
    <property type="match status" value="1"/>
</dbReference>
<accession>A0A6A8GNH3</accession>
<dbReference type="Gene3D" id="1.10.10.10">
    <property type="entry name" value="Winged helix-like DNA-binding domain superfamily/Winged helix DNA-binding domain"/>
    <property type="match status" value="1"/>
</dbReference>
<dbReference type="InterPro" id="IPR036390">
    <property type="entry name" value="WH_DNA-bd_sf"/>
</dbReference>
<dbReference type="InterPro" id="IPR036388">
    <property type="entry name" value="WH-like_DNA-bd_sf"/>
</dbReference>
<proteinExistence type="predicted"/>
<dbReference type="CDD" id="cd00090">
    <property type="entry name" value="HTH_ARSR"/>
    <property type="match status" value="1"/>
</dbReference>
<dbReference type="Pfam" id="PF24042">
    <property type="entry name" value="DUF7351"/>
    <property type="match status" value="1"/>
</dbReference>
<evidence type="ECO:0000313" key="4">
    <source>
        <dbReference type="Proteomes" id="UP000439022"/>
    </source>
</evidence>
<organism evidence="3 4">
    <name type="scientific">Haloferax litoreum</name>
    <dbReference type="NCBI Taxonomy" id="2666140"/>
    <lineage>
        <taxon>Archaea</taxon>
        <taxon>Methanobacteriati</taxon>
        <taxon>Methanobacteriota</taxon>
        <taxon>Stenosarchaea group</taxon>
        <taxon>Halobacteria</taxon>
        <taxon>Halobacteriales</taxon>
        <taxon>Haloferacaceae</taxon>
        <taxon>Haloferax</taxon>
    </lineage>
</organism>
<dbReference type="InterPro" id="IPR055771">
    <property type="entry name" value="DUF7347"/>
</dbReference>